<reference evidence="1" key="1">
    <citation type="submission" date="2023-03" db="EMBL/GenBank/DDBJ databases">
        <title>Massive genome expansion in bonnet fungi (Mycena s.s.) driven by repeated elements and novel gene families across ecological guilds.</title>
        <authorList>
            <consortium name="Lawrence Berkeley National Laboratory"/>
            <person name="Harder C.B."/>
            <person name="Miyauchi S."/>
            <person name="Viragh M."/>
            <person name="Kuo A."/>
            <person name="Thoen E."/>
            <person name="Andreopoulos B."/>
            <person name="Lu D."/>
            <person name="Skrede I."/>
            <person name="Drula E."/>
            <person name="Henrissat B."/>
            <person name="Morin E."/>
            <person name="Kohler A."/>
            <person name="Barry K."/>
            <person name="LaButti K."/>
            <person name="Morin E."/>
            <person name="Salamov A."/>
            <person name="Lipzen A."/>
            <person name="Mereny Z."/>
            <person name="Hegedus B."/>
            <person name="Baldrian P."/>
            <person name="Stursova M."/>
            <person name="Weitz H."/>
            <person name="Taylor A."/>
            <person name="Grigoriev I.V."/>
            <person name="Nagy L.G."/>
            <person name="Martin F."/>
            <person name="Kauserud H."/>
        </authorList>
    </citation>
    <scope>NUCLEOTIDE SEQUENCE</scope>
    <source>
        <strain evidence="1">CBHHK182m</strain>
    </source>
</reference>
<keyword evidence="2" id="KW-1185">Reference proteome</keyword>
<proteinExistence type="predicted"/>
<organism evidence="1 2">
    <name type="scientific">Mycena metata</name>
    <dbReference type="NCBI Taxonomy" id="1033252"/>
    <lineage>
        <taxon>Eukaryota</taxon>
        <taxon>Fungi</taxon>
        <taxon>Dikarya</taxon>
        <taxon>Basidiomycota</taxon>
        <taxon>Agaricomycotina</taxon>
        <taxon>Agaricomycetes</taxon>
        <taxon>Agaricomycetidae</taxon>
        <taxon>Agaricales</taxon>
        <taxon>Marasmiineae</taxon>
        <taxon>Mycenaceae</taxon>
        <taxon>Mycena</taxon>
    </lineage>
</organism>
<evidence type="ECO:0000313" key="1">
    <source>
        <dbReference type="EMBL" id="KAJ7730585.1"/>
    </source>
</evidence>
<dbReference type="Proteomes" id="UP001215598">
    <property type="component" value="Unassembled WGS sequence"/>
</dbReference>
<comment type="caution">
    <text evidence="1">The sequence shown here is derived from an EMBL/GenBank/DDBJ whole genome shotgun (WGS) entry which is preliminary data.</text>
</comment>
<gene>
    <name evidence="1" type="ORF">B0H16DRAFT_1469555</name>
</gene>
<accession>A0AAD7MS11</accession>
<protein>
    <submittedName>
        <fullName evidence="1">Uncharacterized protein</fullName>
    </submittedName>
</protein>
<dbReference type="AlphaFoldDB" id="A0AAD7MS11"/>
<dbReference type="EMBL" id="JARKIB010000158">
    <property type="protein sequence ID" value="KAJ7730585.1"/>
    <property type="molecule type" value="Genomic_DNA"/>
</dbReference>
<sequence length="196" mass="21864">MPSNPFQCKRTNKSIKSISLLRLSQQHTFNDDSSIRMIETLLSEVSALRATIANMQTTNRERKYDTPDTTIYSEDNMVPLLKRSRGLSQDPTRRAPSAAPHGRHLDLFTARARGACSLTPPDSIWSEASPPTPRSAAPSWLMITVMWAAIEYVTPSMMALKILPLQLNPGPAERFLETELFEFPVNMASNFLGASL</sequence>
<evidence type="ECO:0000313" key="2">
    <source>
        <dbReference type="Proteomes" id="UP001215598"/>
    </source>
</evidence>
<name>A0AAD7MS11_9AGAR</name>